<dbReference type="EMBL" id="CP067089">
    <property type="protein sequence ID" value="QQO11364.1"/>
    <property type="molecule type" value="Genomic_DNA"/>
</dbReference>
<dbReference type="PROSITE" id="PS50005">
    <property type="entry name" value="TPR"/>
    <property type="match status" value="1"/>
</dbReference>
<name>A0A7T7XS02_9SPIR</name>
<evidence type="ECO:0000256" key="3">
    <source>
        <dbReference type="PROSITE-ProRule" id="PRU00339"/>
    </source>
</evidence>
<keyword evidence="6" id="KW-1185">Reference proteome</keyword>
<accession>A0A7T7XS02</accession>
<dbReference type="SMART" id="SM00028">
    <property type="entry name" value="TPR"/>
    <property type="match status" value="4"/>
</dbReference>
<dbReference type="Pfam" id="PF14559">
    <property type="entry name" value="TPR_19"/>
    <property type="match status" value="1"/>
</dbReference>
<dbReference type="PANTHER" id="PTHR45586:SF1">
    <property type="entry name" value="LIPOPOLYSACCHARIDE ASSEMBLY PROTEIN B"/>
    <property type="match status" value="1"/>
</dbReference>
<keyword evidence="1" id="KW-0677">Repeat</keyword>
<protein>
    <submittedName>
        <fullName evidence="5">Tetratricopeptide repeat protein</fullName>
    </submittedName>
</protein>
<proteinExistence type="predicted"/>
<feature type="region of interest" description="Disordered" evidence="4">
    <location>
        <begin position="16"/>
        <end position="38"/>
    </location>
</feature>
<dbReference type="Proteomes" id="UP000595917">
    <property type="component" value="Chromosome"/>
</dbReference>
<dbReference type="PANTHER" id="PTHR45586">
    <property type="entry name" value="TPR REPEAT-CONTAINING PROTEIN PA4667"/>
    <property type="match status" value="1"/>
</dbReference>
<dbReference type="KEGG" id="bhc:JFL75_09955"/>
<evidence type="ECO:0000313" key="5">
    <source>
        <dbReference type="EMBL" id="QQO11364.1"/>
    </source>
</evidence>
<evidence type="ECO:0000256" key="4">
    <source>
        <dbReference type="SAM" id="MobiDB-lite"/>
    </source>
</evidence>
<keyword evidence="2 3" id="KW-0802">TPR repeat</keyword>
<gene>
    <name evidence="5" type="ORF">JFL75_09955</name>
</gene>
<evidence type="ECO:0000256" key="2">
    <source>
        <dbReference type="ARBA" id="ARBA00022803"/>
    </source>
</evidence>
<organism evidence="5 6">
    <name type="scientific">Breznakiella homolactica</name>
    <dbReference type="NCBI Taxonomy" id="2798577"/>
    <lineage>
        <taxon>Bacteria</taxon>
        <taxon>Pseudomonadati</taxon>
        <taxon>Spirochaetota</taxon>
        <taxon>Spirochaetia</taxon>
        <taxon>Spirochaetales</taxon>
        <taxon>Breznakiellaceae</taxon>
        <taxon>Breznakiella</taxon>
    </lineage>
</organism>
<dbReference type="InterPro" id="IPR051012">
    <property type="entry name" value="CellSynth/LPSAsmb/PSIAsmb"/>
</dbReference>
<dbReference type="InterPro" id="IPR019734">
    <property type="entry name" value="TPR_rpt"/>
</dbReference>
<dbReference type="InterPro" id="IPR011990">
    <property type="entry name" value="TPR-like_helical_dom_sf"/>
</dbReference>
<dbReference type="SUPFAM" id="SSF48452">
    <property type="entry name" value="TPR-like"/>
    <property type="match status" value="1"/>
</dbReference>
<feature type="repeat" description="TPR" evidence="3">
    <location>
        <begin position="512"/>
        <end position="545"/>
    </location>
</feature>
<dbReference type="Gene3D" id="1.25.40.10">
    <property type="entry name" value="Tetratricopeptide repeat domain"/>
    <property type="match status" value="2"/>
</dbReference>
<dbReference type="AlphaFoldDB" id="A0A7T7XS02"/>
<sequence length="563" mass="63627">MLLVFSALSSCAGGGETIQETPIPVQNPAPETPPAVRGNGGGIADEIRKLVEEGTPPSILRALDLIRSRDLGSSEYGRIMNAVSITLIQKIYPDIQTVLPLFDPPQTHVYTRIIREAERGNYTPAPSSSQDYLEYVLPFLAFLNENRPERLMSAVPDLTRAKELNRESVLAPFFLGLIYERSGRMDEAEAEFTRAYEISRECYPAVLGLARVMVARGNLADAIRLLSDLVTRYPDNMTIKRQLAIAYYQNRDWSRAEPAVAEILQRDPRDGQFILMRAHIMVEQGQFLQAQAPLDLYATIDSNNRLYLFLRARVQAEGYRNRDSALNYLRSILRSDPNDEEASVYAARLLMESHRPEDQSEGRAILQRLLGAGNPSPLVMDLALQDAIRREAWQESQGYLDTLLNERRSSQDLLNAYTVNHGLGNNAAALSFARELYERDPSNEDGAIAYISALIDTGRRDEASRMIESRLASLPGGTLKSKYYYLRSRIRTGEESIMNDLRSSLFEDPRNLDALIAMFEIYHRRRDERRAVYYLKQALALAPDNPLLQRYQNEYASALGSTF</sequence>
<evidence type="ECO:0000313" key="6">
    <source>
        <dbReference type="Proteomes" id="UP000595917"/>
    </source>
</evidence>
<reference evidence="5" key="1">
    <citation type="submission" date="2021-01" db="EMBL/GenBank/DDBJ databases">
        <title>Description of Breznakiella homolactica.</title>
        <authorList>
            <person name="Song Y."/>
            <person name="Brune A."/>
        </authorList>
    </citation>
    <scope>NUCLEOTIDE SEQUENCE</scope>
    <source>
        <strain evidence="5">RmG30</strain>
    </source>
</reference>
<evidence type="ECO:0000256" key="1">
    <source>
        <dbReference type="ARBA" id="ARBA00022737"/>
    </source>
</evidence>